<comment type="pathway">
    <text evidence="1">Mycotoxin biosynthesis.</text>
</comment>
<gene>
    <name evidence="4" type="ORF">BU26DRAFT_379493</name>
</gene>
<proteinExistence type="inferred from homology"/>
<dbReference type="PANTHER" id="PTHR33365:SF11">
    <property type="entry name" value="TAT PATHWAY SIGNAL SEQUENCE"/>
    <property type="match status" value="1"/>
</dbReference>
<sequence>LATEEKMFRQEQLFGEPSNASNAAWGALFPKRGGFFNHPDIAPERSAYAVFHQLHCLNALRASYWTAFDAAMSSSSEPLKPEAIPPEISPKHMRHCIDLLRQALMCTPDLTGEVKNETLGGVTGFGTVHECRSWGGLMEWMGEWEDVGAP</sequence>
<name>A0A6A6IKE5_9PLEO</name>
<evidence type="ECO:0000256" key="1">
    <source>
        <dbReference type="ARBA" id="ARBA00004685"/>
    </source>
</evidence>
<dbReference type="Pfam" id="PF11807">
    <property type="entry name" value="UstYa"/>
    <property type="match status" value="1"/>
</dbReference>
<comment type="similarity">
    <text evidence="3">Belongs to the ustYa family.</text>
</comment>
<keyword evidence="5" id="KW-1185">Reference proteome</keyword>
<evidence type="ECO:0000313" key="4">
    <source>
        <dbReference type="EMBL" id="KAF2250332.1"/>
    </source>
</evidence>
<feature type="non-terminal residue" evidence="4">
    <location>
        <position position="1"/>
    </location>
</feature>
<dbReference type="AlphaFoldDB" id="A0A6A6IKE5"/>
<feature type="non-terminal residue" evidence="4">
    <location>
        <position position="150"/>
    </location>
</feature>
<protein>
    <recommendedName>
        <fullName evidence="6">Oxidase ustYa</fullName>
    </recommendedName>
</protein>
<dbReference type="InterPro" id="IPR021765">
    <property type="entry name" value="UstYa-like"/>
</dbReference>
<evidence type="ECO:0008006" key="6">
    <source>
        <dbReference type="Google" id="ProtNLM"/>
    </source>
</evidence>
<keyword evidence="2" id="KW-0560">Oxidoreductase</keyword>
<evidence type="ECO:0000313" key="5">
    <source>
        <dbReference type="Proteomes" id="UP000800094"/>
    </source>
</evidence>
<dbReference type="RefSeq" id="XP_033685336.1">
    <property type="nucleotide sequence ID" value="XM_033822558.1"/>
</dbReference>
<dbReference type="GeneID" id="54575888"/>
<dbReference type="EMBL" id="ML987194">
    <property type="protein sequence ID" value="KAF2250332.1"/>
    <property type="molecule type" value="Genomic_DNA"/>
</dbReference>
<evidence type="ECO:0000256" key="2">
    <source>
        <dbReference type="ARBA" id="ARBA00023002"/>
    </source>
</evidence>
<accession>A0A6A6IKE5</accession>
<dbReference type="OrthoDB" id="3687641at2759"/>
<reference evidence="4" key="1">
    <citation type="journal article" date="2020" name="Stud. Mycol.">
        <title>101 Dothideomycetes genomes: a test case for predicting lifestyles and emergence of pathogens.</title>
        <authorList>
            <person name="Haridas S."/>
            <person name="Albert R."/>
            <person name="Binder M."/>
            <person name="Bloem J."/>
            <person name="Labutti K."/>
            <person name="Salamov A."/>
            <person name="Andreopoulos B."/>
            <person name="Baker S."/>
            <person name="Barry K."/>
            <person name="Bills G."/>
            <person name="Bluhm B."/>
            <person name="Cannon C."/>
            <person name="Castanera R."/>
            <person name="Culley D."/>
            <person name="Daum C."/>
            <person name="Ezra D."/>
            <person name="Gonzalez J."/>
            <person name="Henrissat B."/>
            <person name="Kuo A."/>
            <person name="Liang C."/>
            <person name="Lipzen A."/>
            <person name="Lutzoni F."/>
            <person name="Magnuson J."/>
            <person name="Mondo S."/>
            <person name="Nolan M."/>
            <person name="Ohm R."/>
            <person name="Pangilinan J."/>
            <person name="Park H.-J."/>
            <person name="Ramirez L."/>
            <person name="Alfaro M."/>
            <person name="Sun H."/>
            <person name="Tritt A."/>
            <person name="Yoshinaga Y."/>
            <person name="Zwiers L.-H."/>
            <person name="Turgeon B."/>
            <person name="Goodwin S."/>
            <person name="Spatafora J."/>
            <person name="Crous P."/>
            <person name="Grigoriev I."/>
        </authorList>
    </citation>
    <scope>NUCLEOTIDE SEQUENCE</scope>
    <source>
        <strain evidence="4">CBS 122368</strain>
    </source>
</reference>
<dbReference type="Proteomes" id="UP000800094">
    <property type="component" value="Unassembled WGS sequence"/>
</dbReference>
<dbReference type="GO" id="GO:0043386">
    <property type="term" value="P:mycotoxin biosynthetic process"/>
    <property type="evidence" value="ECO:0007669"/>
    <property type="project" value="InterPro"/>
</dbReference>
<dbReference type="PANTHER" id="PTHR33365">
    <property type="entry name" value="YALI0B05434P"/>
    <property type="match status" value="1"/>
</dbReference>
<evidence type="ECO:0000256" key="3">
    <source>
        <dbReference type="ARBA" id="ARBA00035112"/>
    </source>
</evidence>
<dbReference type="GO" id="GO:0016491">
    <property type="term" value="F:oxidoreductase activity"/>
    <property type="evidence" value="ECO:0007669"/>
    <property type="project" value="UniProtKB-KW"/>
</dbReference>
<organism evidence="4 5">
    <name type="scientific">Trematosphaeria pertusa</name>
    <dbReference type="NCBI Taxonomy" id="390896"/>
    <lineage>
        <taxon>Eukaryota</taxon>
        <taxon>Fungi</taxon>
        <taxon>Dikarya</taxon>
        <taxon>Ascomycota</taxon>
        <taxon>Pezizomycotina</taxon>
        <taxon>Dothideomycetes</taxon>
        <taxon>Pleosporomycetidae</taxon>
        <taxon>Pleosporales</taxon>
        <taxon>Massarineae</taxon>
        <taxon>Trematosphaeriaceae</taxon>
        <taxon>Trematosphaeria</taxon>
    </lineage>
</organism>